<feature type="compositionally biased region" description="Pro residues" evidence="2">
    <location>
        <begin position="49"/>
        <end position="61"/>
    </location>
</feature>
<sequence>MDHDQLQKPVLASLRAITPSDSAPAHRKKRSHSRGNSIVNFDDILSLPVPNPSSIPSPPRSRPTSHHRRLSSVSTRRESSEVMGVTFNEDSKDNAITSSRVDSHLRALFALEGRTSPTPSPLATAVFGPAKVDLPEFGAEDKSSDSTAPLPSKPSYPASSSLAGKRDSFGKLLAAAPSVKKELGILLEEDEGEDPAGSDSELVPVPAARHRPRSLNLRSSLLSKASTSILPTPSPTPSSGRTPKLKSLTLASSSVMGSSQGTPPRRSSQLVISSSVPLLSAAELEMTQRQGSISYRKPSSTLHRAASPDAALSSLFLNLPMANNGGSSNQTTPLQSPRSQTLTPSPSPTFELRSNTPPSRVSRMTSPQRSTSPTELLAQTSYYANSHASFVARIAELEAALARTRTLSPAPTEPSEELLEMLSDLKAERDQLKHTLDLLTSRFGELEKQLSALGRKLDNEKREAWVSKEKLRTKEEENRQLDAEKEALREELEELKRQLSNARSAVREERDKRVAVERELQVALDTPRVAADPYPYATNYIRNRGSFDSQVTHSEAAYQTTAPVSVANGDEDDDSDASFHSRSLSHASFTSRKGRDTIASDWSFAKAARRAKAKSKHNADPFFAGLEDEDENTQVVESGPSDALKPLTPRAISSPGPFTSSSGVSSSGASGVLSSPGAYSIGFGFGLSADEDEDSNFNFGQPPSPSLSPKNDSGNESDREISSSPLVDDEDATFSFACQTSDESHSTNKTINTPSLAQVMALSTPSLPSTPSPSMPNFSDPATPRPRHKAKDSMSLRRRSKMERPSTDLSDSSHAHSTQRHVSPPPRTSEESVPTSPRSEPSFSFPRSAPAPKPARFSMLVAPTLDISIPSSDFGSLLPSFDFMSSPAAISAPPPAHRPEIASMRPPPPISMPSPARRLSESRSSLGQATTEMTQQNQPAVHGHKSSLSLSLASLASLLPSSWSPRASPTSPVASIGNRNSLERALASREKQLSRLAEQMGQSVSPSDHRPSSSIEAAQPSQSRSRSGSRVI</sequence>
<feature type="region of interest" description="Disordered" evidence="2">
    <location>
        <begin position="322"/>
        <end position="375"/>
    </location>
</feature>
<feature type="region of interest" description="Disordered" evidence="2">
    <location>
        <begin position="615"/>
        <end position="672"/>
    </location>
</feature>
<feature type="region of interest" description="Disordered" evidence="2">
    <location>
        <begin position="1"/>
        <end position="98"/>
    </location>
</feature>
<dbReference type="STRING" id="1109443.G4TKB5"/>
<accession>G4TKB5</accession>
<dbReference type="AlphaFoldDB" id="G4TKB5"/>
<feature type="region of interest" description="Disordered" evidence="2">
    <location>
        <begin position="560"/>
        <end position="586"/>
    </location>
</feature>
<proteinExistence type="predicted"/>
<dbReference type="OrthoDB" id="2528184at2759"/>
<gene>
    <name evidence="3" type="ORF">PIIN_05681</name>
</gene>
<feature type="region of interest" description="Disordered" evidence="2">
    <location>
        <begin position="186"/>
        <end position="271"/>
    </location>
</feature>
<feature type="region of interest" description="Disordered" evidence="2">
    <location>
        <begin position="135"/>
        <end position="164"/>
    </location>
</feature>
<protein>
    <submittedName>
        <fullName evidence="3">Related to proteophosphoglycan ppg4-Leishmania braziliensis</fullName>
    </submittedName>
</protein>
<evidence type="ECO:0000313" key="4">
    <source>
        <dbReference type="Proteomes" id="UP000007148"/>
    </source>
</evidence>
<evidence type="ECO:0000313" key="3">
    <source>
        <dbReference type="EMBL" id="CCA71746.1"/>
    </source>
</evidence>
<feature type="region of interest" description="Disordered" evidence="2">
    <location>
        <begin position="985"/>
        <end position="1032"/>
    </location>
</feature>
<feature type="compositionally biased region" description="Polar residues" evidence="2">
    <location>
        <begin position="696"/>
        <end position="714"/>
    </location>
</feature>
<feature type="compositionally biased region" description="Polar residues" evidence="2">
    <location>
        <begin position="922"/>
        <end position="939"/>
    </location>
</feature>
<feature type="region of interest" description="Disordered" evidence="2">
    <location>
        <begin position="888"/>
        <end position="946"/>
    </location>
</feature>
<feature type="compositionally biased region" description="Low complexity" evidence="2">
    <location>
        <begin position="214"/>
        <end position="242"/>
    </location>
</feature>
<feature type="compositionally biased region" description="Polar residues" evidence="2">
    <location>
        <begin position="324"/>
        <end position="344"/>
    </location>
</feature>
<name>G4TKB5_SERID</name>
<comment type="caution">
    <text evidence="3">The sequence shown here is derived from an EMBL/GenBank/DDBJ whole genome shotgun (WGS) entry which is preliminary data.</text>
</comment>
<keyword evidence="1" id="KW-0175">Coiled coil</keyword>
<feature type="compositionally biased region" description="Low complexity" evidence="2">
    <location>
        <begin position="836"/>
        <end position="854"/>
    </location>
</feature>
<feature type="compositionally biased region" description="Polar residues" evidence="2">
    <location>
        <begin position="736"/>
        <end position="756"/>
    </location>
</feature>
<dbReference type="EMBL" id="CAFZ01000133">
    <property type="protein sequence ID" value="CCA71746.1"/>
    <property type="molecule type" value="Genomic_DNA"/>
</dbReference>
<reference evidence="3 4" key="1">
    <citation type="journal article" date="2011" name="PLoS Pathog.">
        <title>Endophytic Life Strategies Decoded by Genome and Transcriptome Analyses of the Mutualistic Root Symbiont Piriformospora indica.</title>
        <authorList>
            <person name="Zuccaro A."/>
            <person name="Lahrmann U."/>
            <person name="Guldener U."/>
            <person name="Langen G."/>
            <person name="Pfiffi S."/>
            <person name="Biedenkopf D."/>
            <person name="Wong P."/>
            <person name="Samans B."/>
            <person name="Grimm C."/>
            <person name="Basiewicz M."/>
            <person name="Murat C."/>
            <person name="Martin F."/>
            <person name="Kogel K.H."/>
        </authorList>
    </citation>
    <scope>NUCLEOTIDE SEQUENCE [LARGE SCALE GENOMIC DNA]</scope>
    <source>
        <strain evidence="3 4">DSM 11827</strain>
    </source>
</reference>
<feature type="compositionally biased region" description="Low complexity" evidence="2">
    <location>
        <begin position="1021"/>
        <end position="1032"/>
    </location>
</feature>
<feature type="compositionally biased region" description="Polar residues" evidence="2">
    <location>
        <begin position="352"/>
        <end position="375"/>
    </location>
</feature>
<keyword evidence="4" id="KW-1185">Reference proteome</keyword>
<dbReference type="eggNOG" id="ENOG502R0ZM">
    <property type="taxonomic scope" value="Eukaryota"/>
</dbReference>
<feature type="region of interest" description="Disordered" evidence="2">
    <location>
        <begin position="691"/>
        <end position="854"/>
    </location>
</feature>
<feature type="compositionally biased region" description="Acidic residues" evidence="2">
    <location>
        <begin position="187"/>
        <end position="196"/>
    </location>
</feature>
<dbReference type="OMA" id="HIGASEF"/>
<feature type="compositionally biased region" description="Basic residues" evidence="2">
    <location>
        <begin position="785"/>
        <end position="801"/>
    </location>
</feature>
<organism evidence="3 4">
    <name type="scientific">Serendipita indica (strain DSM 11827)</name>
    <name type="common">Root endophyte fungus</name>
    <name type="synonym">Piriformospora indica</name>
    <dbReference type="NCBI Taxonomy" id="1109443"/>
    <lineage>
        <taxon>Eukaryota</taxon>
        <taxon>Fungi</taxon>
        <taxon>Dikarya</taxon>
        <taxon>Basidiomycota</taxon>
        <taxon>Agaricomycotina</taxon>
        <taxon>Agaricomycetes</taxon>
        <taxon>Sebacinales</taxon>
        <taxon>Serendipitaceae</taxon>
        <taxon>Serendipita</taxon>
    </lineage>
</organism>
<dbReference type="HOGENOM" id="CLU_303681_0_0_1"/>
<feature type="compositionally biased region" description="Basic and acidic residues" evidence="2">
    <location>
        <begin position="802"/>
        <end position="814"/>
    </location>
</feature>
<dbReference type="InParanoid" id="G4TKB5"/>
<evidence type="ECO:0000256" key="2">
    <source>
        <dbReference type="SAM" id="MobiDB-lite"/>
    </source>
</evidence>
<feature type="compositionally biased region" description="Polar residues" evidence="2">
    <location>
        <begin position="249"/>
        <end position="271"/>
    </location>
</feature>
<feature type="compositionally biased region" description="Low complexity" evidence="2">
    <location>
        <begin position="653"/>
        <end position="672"/>
    </location>
</feature>
<dbReference type="Proteomes" id="UP000007148">
    <property type="component" value="Unassembled WGS sequence"/>
</dbReference>
<evidence type="ECO:0000256" key="1">
    <source>
        <dbReference type="SAM" id="Coils"/>
    </source>
</evidence>
<feature type="coiled-coil region" evidence="1">
    <location>
        <begin position="415"/>
        <end position="519"/>
    </location>
</feature>
<dbReference type="Gene3D" id="3.90.20.10">
    <property type="match status" value="1"/>
</dbReference>